<keyword evidence="5 7" id="KW-1133">Transmembrane helix</keyword>
<dbReference type="GO" id="GO:0005886">
    <property type="term" value="C:plasma membrane"/>
    <property type="evidence" value="ECO:0007669"/>
    <property type="project" value="UniProtKB-SubCell"/>
</dbReference>
<dbReference type="PANTHER" id="PTHR43744">
    <property type="entry name" value="ABC TRANSPORTER PERMEASE PROTEIN MG189-RELATED-RELATED"/>
    <property type="match status" value="1"/>
</dbReference>
<accession>A0A9X1WTD6</accession>
<feature type="transmembrane region" description="Helical" evidence="7">
    <location>
        <begin position="12"/>
        <end position="37"/>
    </location>
</feature>
<name>A0A9X1WTD6_9BACL</name>
<dbReference type="SUPFAM" id="SSF161098">
    <property type="entry name" value="MetI-like"/>
    <property type="match status" value="1"/>
</dbReference>
<protein>
    <submittedName>
        <fullName evidence="9">Carbohydrate ABC transporter permease</fullName>
    </submittedName>
</protein>
<dbReference type="InterPro" id="IPR000515">
    <property type="entry name" value="MetI-like"/>
</dbReference>
<keyword evidence="6 7" id="KW-0472">Membrane</keyword>
<sequence>MLSGVKETKRDKLFLVCNYIFVSLALLIVLYPLVYMISASISDPKYVGSGEMWLWPKGITFDGYKRVFENSSIWTGYRNTIVYTVVGTAINLVVTLPAAYALSRKDFVGRNFFTAMFMFTMFFGGGLVPTYLLIKQLGMINTIWAIVIPSAASIWNIIVSRTFFQSSIPRELQEAAQIDGCTNMRLFIKIILPLSMPIIAVMALFYGVGNWNSYFSALIYLNDTAKYPLQLVLRQILVLQQMSAQGGGAIDASTAAAMNSKAEIAELVKYAVIIVATVPVIVIYPFLQRYFVQGVMIGSVKG</sequence>
<keyword evidence="3" id="KW-1003">Cell membrane</keyword>
<dbReference type="AlphaFoldDB" id="A0A9X1WTD6"/>
<evidence type="ECO:0000256" key="2">
    <source>
        <dbReference type="ARBA" id="ARBA00022448"/>
    </source>
</evidence>
<evidence type="ECO:0000256" key="1">
    <source>
        <dbReference type="ARBA" id="ARBA00004651"/>
    </source>
</evidence>
<dbReference type="GO" id="GO:0055085">
    <property type="term" value="P:transmembrane transport"/>
    <property type="evidence" value="ECO:0007669"/>
    <property type="project" value="InterPro"/>
</dbReference>
<evidence type="ECO:0000313" key="9">
    <source>
        <dbReference type="EMBL" id="MCJ8013235.1"/>
    </source>
</evidence>
<evidence type="ECO:0000259" key="8">
    <source>
        <dbReference type="PROSITE" id="PS50928"/>
    </source>
</evidence>
<feature type="transmembrane region" description="Helical" evidence="7">
    <location>
        <begin position="140"/>
        <end position="159"/>
    </location>
</feature>
<comment type="similarity">
    <text evidence="7">Belongs to the binding-protein-dependent transport system permease family.</text>
</comment>
<evidence type="ECO:0000256" key="4">
    <source>
        <dbReference type="ARBA" id="ARBA00022692"/>
    </source>
</evidence>
<dbReference type="Gene3D" id="1.10.3720.10">
    <property type="entry name" value="MetI-like"/>
    <property type="match status" value="1"/>
</dbReference>
<feature type="transmembrane region" description="Helical" evidence="7">
    <location>
        <begin position="267"/>
        <end position="287"/>
    </location>
</feature>
<dbReference type="EMBL" id="JALIRP010000006">
    <property type="protein sequence ID" value="MCJ8013235.1"/>
    <property type="molecule type" value="Genomic_DNA"/>
</dbReference>
<organism evidence="9 10">
    <name type="scientific">Paenibacillus mangrovi</name>
    <dbReference type="NCBI Taxonomy" id="2931978"/>
    <lineage>
        <taxon>Bacteria</taxon>
        <taxon>Bacillati</taxon>
        <taxon>Bacillota</taxon>
        <taxon>Bacilli</taxon>
        <taxon>Bacillales</taxon>
        <taxon>Paenibacillaceae</taxon>
        <taxon>Paenibacillus</taxon>
    </lineage>
</organism>
<dbReference type="PROSITE" id="PS50928">
    <property type="entry name" value="ABC_TM1"/>
    <property type="match status" value="1"/>
</dbReference>
<dbReference type="RefSeq" id="WP_244726412.1">
    <property type="nucleotide sequence ID" value="NZ_JALIRP010000006.1"/>
</dbReference>
<gene>
    <name evidence="9" type="ORF">MUG84_16005</name>
</gene>
<feature type="transmembrane region" description="Helical" evidence="7">
    <location>
        <begin position="112"/>
        <end position="134"/>
    </location>
</feature>
<reference evidence="9" key="1">
    <citation type="submission" date="2022-04" db="EMBL/GenBank/DDBJ databases">
        <title>Paenibacillus mangrovi sp. nov., a novel endophytic bacterium isolated from bark of Kandelia candel.</title>
        <authorList>
            <person name="Tuo L."/>
        </authorList>
    </citation>
    <scope>NUCLEOTIDE SEQUENCE</scope>
    <source>
        <strain evidence="9">KQZ6P-2</strain>
    </source>
</reference>
<dbReference type="CDD" id="cd06261">
    <property type="entry name" value="TM_PBP2"/>
    <property type="match status" value="1"/>
</dbReference>
<comment type="caution">
    <text evidence="9">The sequence shown here is derived from an EMBL/GenBank/DDBJ whole genome shotgun (WGS) entry which is preliminary data.</text>
</comment>
<proteinExistence type="inferred from homology"/>
<keyword evidence="10" id="KW-1185">Reference proteome</keyword>
<feature type="domain" description="ABC transmembrane type-1" evidence="8">
    <location>
        <begin position="77"/>
        <end position="285"/>
    </location>
</feature>
<evidence type="ECO:0000256" key="5">
    <source>
        <dbReference type="ARBA" id="ARBA00022989"/>
    </source>
</evidence>
<keyword evidence="4 7" id="KW-0812">Transmembrane</keyword>
<evidence type="ECO:0000256" key="6">
    <source>
        <dbReference type="ARBA" id="ARBA00023136"/>
    </source>
</evidence>
<feature type="transmembrane region" description="Helical" evidence="7">
    <location>
        <begin position="186"/>
        <end position="208"/>
    </location>
</feature>
<evidence type="ECO:0000256" key="7">
    <source>
        <dbReference type="RuleBase" id="RU363032"/>
    </source>
</evidence>
<evidence type="ECO:0000313" key="10">
    <source>
        <dbReference type="Proteomes" id="UP001139347"/>
    </source>
</evidence>
<feature type="transmembrane region" description="Helical" evidence="7">
    <location>
        <begin position="81"/>
        <end position="100"/>
    </location>
</feature>
<dbReference type="PANTHER" id="PTHR43744:SF9">
    <property type="entry name" value="POLYGALACTURONAN_RHAMNOGALACTURONAN TRANSPORT SYSTEM PERMEASE PROTEIN YTCP"/>
    <property type="match status" value="1"/>
</dbReference>
<evidence type="ECO:0000256" key="3">
    <source>
        <dbReference type="ARBA" id="ARBA00022475"/>
    </source>
</evidence>
<dbReference type="Proteomes" id="UP001139347">
    <property type="component" value="Unassembled WGS sequence"/>
</dbReference>
<comment type="subcellular location">
    <subcellularLocation>
        <location evidence="1 7">Cell membrane</location>
        <topology evidence="1 7">Multi-pass membrane protein</topology>
    </subcellularLocation>
</comment>
<dbReference type="Pfam" id="PF00528">
    <property type="entry name" value="BPD_transp_1"/>
    <property type="match status" value="1"/>
</dbReference>
<dbReference type="InterPro" id="IPR035906">
    <property type="entry name" value="MetI-like_sf"/>
</dbReference>
<keyword evidence="2 7" id="KW-0813">Transport</keyword>